<evidence type="ECO:0000313" key="5">
    <source>
        <dbReference type="Proteomes" id="UP000551758"/>
    </source>
</evidence>
<keyword evidence="5" id="KW-1185">Reference proteome</keyword>
<dbReference type="AlphaFoldDB" id="A0A7J7FHJ4"/>
<dbReference type="EMBL" id="JACDTQ010000575">
    <property type="protein sequence ID" value="KAF5927509.1"/>
    <property type="molecule type" value="Genomic_DNA"/>
</dbReference>
<dbReference type="PANTHER" id="PTHR43963">
    <property type="entry name" value="CARBONYL REDUCTASE 1-RELATED"/>
    <property type="match status" value="1"/>
</dbReference>
<dbReference type="Gene3D" id="3.40.50.720">
    <property type="entry name" value="NAD(P)-binding Rossmann-like Domain"/>
    <property type="match status" value="1"/>
</dbReference>
<reference evidence="4 5" key="1">
    <citation type="journal article" date="2020" name="Mol. Biol. Evol.">
        <title>Interspecific Gene Flow and the Evolution of Specialization in Black and White Rhinoceros.</title>
        <authorList>
            <person name="Moodley Y."/>
            <person name="Westbury M.V."/>
            <person name="Russo I.M."/>
            <person name="Gopalakrishnan S."/>
            <person name="Rakotoarivelo A."/>
            <person name="Olsen R.A."/>
            <person name="Prost S."/>
            <person name="Tunstall T."/>
            <person name="Ryder O.A."/>
            <person name="Dalen L."/>
            <person name="Bruford M.W."/>
        </authorList>
    </citation>
    <scope>NUCLEOTIDE SEQUENCE [LARGE SCALE GENOMIC DNA]</scope>
    <source>
        <strain evidence="4">SBR-YM</strain>
        <tissue evidence="4">Skin</tissue>
    </source>
</reference>
<dbReference type="InterPro" id="IPR036291">
    <property type="entry name" value="NAD(P)-bd_dom_sf"/>
</dbReference>
<sequence length="287" mass="31655">MDVSNIMSLTVLKPAAHNCSRSLQVRPSRRRSWVGLMNKFMENTKNGVHIHEGWPDIRAMAYTVSKMGITVLFKIHAGRLSEQRTGSKGPTATTTTIEGAETHVYLPLLPSDAEGPHGEFVMEKKGSALHAPYPATSSYTHVALVTGANKGIGFPITRNLCRHMGALTCWSTTQASSSDLNSDSTPVHIQAEVTMKTNFFGTRDVCTELLPLIQPQVILKYPSHTKDRNLPCPSTHHGASPIDQYQYHLNPYTPSHLISPLFPTIALLLVFDDDSLESEEEMLGQNH</sequence>
<gene>
    <name evidence="4" type="ORF">HPG69_016148</name>
</gene>
<proteinExistence type="inferred from homology"/>
<protein>
    <submittedName>
        <fullName evidence="4">Uncharacterized protein</fullName>
    </submittedName>
</protein>
<name>A0A7J7FHJ4_DICBM</name>
<evidence type="ECO:0000256" key="1">
    <source>
        <dbReference type="ARBA" id="ARBA00006484"/>
    </source>
</evidence>
<dbReference type="Proteomes" id="UP000551758">
    <property type="component" value="Unassembled WGS sequence"/>
</dbReference>
<comment type="similarity">
    <text evidence="1">Belongs to the short-chain dehydrogenases/reductases (SDR) family.</text>
</comment>
<dbReference type="SUPFAM" id="SSF51735">
    <property type="entry name" value="NAD(P)-binding Rossmann-fold domains"/>
    <property type="match status" value="1"/>
</dbReference>
<keyword evidence="3" id="KW-0560">Oxidoreductase</keyword>
<keyword evidence="2" id="KW-0521">NADP</keyword>
<evidence type="ECO:0000256" key="2">
    <source>
        <dbReference type="ARBA" id="ARBA00022857"/>
    </source>
</evidence>
<dbReference type="GO" id="GO:0004090">
    <property type="term" value="F:carbonyl reductase (NADPH) activity"/>
    <property type="evidence" value="ECO:0007669"/>
    <property type="project" value="TreeGrafter"/>
</dbReference>
<accession>A0A7J7FHJ4</accession>
<comment type="caution">
    <text evidence="4">The sequence shown here is derived from an EMBL/GenBank/DDBJ whole genome shotgun (WGS) entry which is preliminary data.</text>
</comment>
<evidence type="ECO:0000313" key="4">
    <source>
        <dbReference type="EMBL" id="KAF5927509.1"/>
    </source>
</evidence>
<organism evidence="4 5">
    <name type="scientific">Diceros bicornis minor</name>
    <name type="common">South-central black rhinoceros</name>
    <dbReference type="NCBI Taxonomy" id="77932"/>
    <lineage>
        <taxon>Eukaryota</taxon>
        <taxon>Metazoa</taxon>
        <taxon>Chordata</taxon>
        <taxon>Craniata</taxon>
        <taxon>Vertebrata</taxon>
        <taxon>Euteleostomi</taxon>
        <taxon>Mammalia</taxon>
        <taxon>Eutheria</taxon>
        <taxon>Laurasiatheria</taxon>
        <taxon>Perissodactyla</taxon>
        <taxon>Rhinocerotidae</taxon>
        <taxon>Diceros</taxon>
    </lineage>
</organism>
<evidence type="ECO:0000256" key="3">
    <source>
        <dbReference type="ARBA" id="ARBA00023002"/>
    </source>
</evidence>
<dbReference type="PANTHER" id="PTHR43963:SF2">
    <property type="entry name" value="CARBONYL REDUCTASE [NADPH] 1"/>
    <property type="match status" value="1"/>
</dbReference>